<proteinExistence type="predicted"/>
<gene>
    <name evidence="1" type="ORF">ABWT76_001303</name>
</gene>
<accession>A0AAU8JIW0</accession>
<dbReference type="AlphaFoldDB" id="A0AAU8JIW0"/>
<organism evidence="1">
    <name type="scientific">Planktothricoides raciborskii GIHE-MW2</name>
    <dbReference type="NCBI Taxonomy" id="2792601"/>
    <lineage>
        <taxon>Bacteria</taxon>
        <taxon>Bacillati</taxon>
        <taxon>Cyanobacteriota</taxon>
        <taxon>Cyanophyceae</taxon>
        <taxon>Oscillatoriophycideae</taxon>
        <taxon>Oscillatoriales</taxon>
        <taxon>Oscillatoriaceae</taxon>
        <taxon>Planktothricoides</taxon>
    </lineage>
</organism>
<reference evidence="1" key="1">
    <citation type="submission" date="2024-07" db="EMBL/GenBank/DDBJ databases">
        <authorList>
            <person name="Kim Y.J."/>
            <person name="Jeong J.Y."/>
        </authorList>
    </citation>
    <scope>NUCLEOTIDE SEQUENCE</scope>
    <source>
        <strain evidence="1">GIHE-MW2</strain>
    </source>
</reference>
<sequence length="98" mass="11201">MSPERAIAFLWGAIAFLWGAIAFGGRSLLRGRSLFWGAIAFFRDMRNRVSLYNLCHPTNILIETRFLGRGDRLAEDEEIAFSVNMAKNDKNCHNIPKR</sequence>
<protein>
    <submittedName>
        <fullName evidence="1">Uncharacterized protein</fullName>
    </submittedName>
</protein>
<dbReference type="EMBL" id="CP159837">
    <property type="protein sequence ID" value="XCM38452.1"/>
    <property type="molecule type" value="Genomic_DNA"/>
</dbReference>
<evidence type="ECO:0000313" key="1">
    <source>
        <dbReference type="EMBL" id="XCM38452.1"/>
    </source>
</evidence>
<name>A0AAU8JIW0_9CYAN</name>
<dbReference type="RefSeq" id="WP_354635823.1">
    <property type="nucleotide sequence ID" value="NZ_CP159837.1"/>
</dbReference>